<dbReference type="AlphaFoldDB" id="A0AAW1S3Y5"/>
<dbReference type="EMBL" id="JALJOS010000004">
    <property type="protein sequence ID" value="KAK9840317.1"/>
    <property type="molecule type" value="Genomic_DNA"/>
</dbReference>
<comment type="caution">
    <text evidence="1">The sequence shown here is derived from an EMBL/GenBank/DDBJ whole genome shotgun (WGS) entry which is preliminary data.</text>
</comment>
<evidence type="ECO:0000313" key="1">
    <source>
        <dbReference type="EMBL" id="KAK9840317.1"/>
    </source>
</evidence>
<gene>
    <name evidence="1" type="ORF">WJX74_007477</name>
</gene>
<sequence>MQELSTKVRALESHQVQQLLRLRALQNSLAKSRVLLPSTAPEFYPSDAQAIIWQALELQGSAEAALTQEFSHRVTQALVNLSDKGLQQSGQPAVPVDDHTAAQSGERSCGIFPLLDKCHVAHLEQHAATWATLQAGQAAKFKACQLRQDILGISEHALYSSGQSQNRPDAASLVQVMTFLEQSVAAMETEILQHYQARAGLQHVQALMTNAEELQQGMTYGLAESSRNIRCCLKGLQQAAVALHGDLQKSALHEAVALAQAVAKVTALLAPAQAFCFTCGQQSSFAQAILTRPLHFQFHTMKNLHVSAGGFRLSLAKQMADMQQDLCSKEEAFIAIEKLVACQLEQDSSDMSTVQSAVATAQHSILYLTTSARAAVHESVIH</sequence>
<dbReference type="Proteomes" id="UP001438707">
    <property type="component" value="Unassembled WGS sequence"/>
</dbReference>
<name>A0AAW1S3Y5_9CHLO</name>
<keyword evidence="2" id="KW-1185">Reference proteome</keyword>
<reference evidence="1 2" key="1">
    <citation type="journal article" date="2024" name="Nat. Commun.">
        <title>Phylogenomics reveals the evolutionary origins of lichenization in chlorophyte algae.</title>
        <authorList>
            <person name="Puginier C."/>
            <person name="Libourel C."/>
            <person name="Otte J."/>
            <person name="Skaloud P."/>
            <person name="Haon M."/>
            <person name="Grisel S."/>
            <person name="Petersen M."/>
            <person name="Berrin J.G."/>
            <person name="Delaux P.M."/>
            <person name="Dal Grande F."/>
            <person name="Keller J."/>
        </authorList>
    </citation>
    <scope>NUCLEOTIDE SEQUENCE [LARGE SCALE GENOMIC DNA]</scope>
    <source>
        <strain evidence="1 2">SAG 2145</strain>
    </source>
</reference>
<organism evidence="1 2">
    <name type="scientific">Apatococcus lobatus</name>
    <dbReference type="NCBI Taxonomy" id="904363"/>
    <lineage>
        <taxon>Eukaryota</taxon>
        <taxon>Viridiplantae</taxon>
        <taxon>Chlorophyta</taxon>
        <taxon>core chlorophytes</taxon>
        <taxon>Trebouxiophyceae</taxon>
        <taxon>Chlorellales</taxon>
        <taxon>Chlorellaceae</taxon>
        <taxon>Apatococcus</taxon>
    </lineage>
</organism>
<accession>A0AAW1S3Y5</accession>
<evidence type="ECO:0000313" key="2">
    <source>
        <dbReference type="Proteomes" id="UP001438707"/>
    </source>
</evidence>
<protein>
    <submittedName>
        <fullName evidence="1">Uncharacterized protein</fullName>
    </submittedName>
</protein>
<proteinExistence type="predicted"/>